<dbReference type="OrthoDB" id="9798288at2"/>
<dbReference type="InterPro" id="IPR009327">
    <property type="entry name" value="Cupin_DUF985"/>
</dbReference>
<dbReference type="AlphaFoldDB" id="A0A2M9B7V3"/>
<dbReference type="InterPro" id="IPR011051">
    <property type="entry name" value="RmlC_Cupin_sf"/>
</dbReference>
<evidence type="ECO:0000313" key="2">
    <source>
        <dbReference type="EMBL" id="PJJ54018.1"/>
    </source>
</evidence>
<dbReference type="Proteomes" id="UP000230842">
    <property type="component" value="Unassembled WGS sequence"/>
</dbReference>
<dbReference type="PANTHER" id="PTHR33387">
    <property type="entry name" value="RMLC-LIKE JELLY ROLL FOLD PROTEIN"/>
    <property type="match status" value="1"/>
</dbReference>
<dbReference type="SUPFAM" id="SSF51182">
    <property type="entry name" value="RmlC-like cupins"/>
    <property type="match status" value="1"/>
</dbReference>
<dbReference type="CDD" id="cd06121">
    <property type="entry name" value="cupin_YML079wp"/>
    <property type="match status" value="1"/>
</dbReference>
<gene>
    <name evidence="2" type="ORF">CLV56_3521</name>
</gene>
<dbReference type="InterPro" id="IPR039935">
    <property type="entry name" value="YML079W-like"/>
</dbReference>
<evidence type="ECO:0000259" key="1">
    <source>
        <dbReference type="Pfam" id="PF06172"/>
    </source>
</evidence>
<feature type="domain" description="DUF985" evidence="1">
    <location>
        <begin position="9"/>
        <end position="145"/>
    </location>
</feature>
<name>A0A2M9B7V3_9ACTN</name>
<sequence length="146" mass="15084">MTGTARPRLAEALDLQPHPEGGWFRQTFASPETVTTTDGRTRGAATLILFALGAGESSAWHVVASDEVWIANVGTVTLELGGTGEQPAPSAPAERVVLGTDVGSGQLPQALVPAGTWQRTVPADADALVSCLVSPGFDFADFRLAG</sequence>
<keyword evidence="3" id="KW-1185">Reference proteome</keyword>
<organism evidence="2 3">
    <name type="scientific">Mumia flava</name>
    <dbReference type="NCBI Taxonomy" id="1348852"/>
    <lineage>
        <taxon>Bacteria</taxon>
        <taxon>Bacillati</taxon>
        <taxon>Actinomycetota</taxon>
        <taxon>Actinomycetes</taxon>
        <taxon>Propionibacteriales</taxon>
        <taxon>Nocardioidaceae</taxon>
        <taxon>Mumia</taxon>
    </lineage>
</organism>
<dbReference type="RefSeq" id="WP_100415355.1">
    <property type="nucleotide sequence ID" value="NZ_PGEZ01000002.1"/>
</dbReference>
<dbReference type="PANTHER" id="PTHR33387:SF3">
    <property type="entry name" value="DUF985 DOMAIN-CONTAINING PROTEIN"/>
    <property type="match status" value="1"/>
</dbReference>
<accession>A0A2M9B7V3</accession>
<reference evidence="2 3" key="1">
    <citation type="submission" date="2017-11" db="EMBL/GenBank/DDBJ databases">
        <title>Genomic Encyclopedia of Archaeal and Bacterial Type Strains, Phase II (KMG-II): From Individual Species to Whole Genera.</title>
        <authorList>
            <person name="Goeker M."/>
        </authorList>
    </citation>
    <scope>NUCLEOTIDE SEQUENCE [LARGE SCALE GENOMIC DNA]</scope>
    <source>
        <strain evidence="2 3">DSM 27763</strain>
    </source>
</reference>
<protein>
    <recommendedName>
        <fullName evidence="1">DUF985 domain-containing protein</fullName>
    </recommendedName>
</protein>
<evidence type="ECO:0000313" key="3">
    <source>
        <dbReference type="Proteomes" id="UP000230842"/>
    </source>
</evidence>
<dbReference type="InterPro" id="IPR014710">
    <property type="entry name" value="RmlC-like_jellyroll"/>
</dbReference>
<comment type="caution">
    <text evidence="2">The sequence shown here is derived from an EMBL/GenBank/DDBJ whole genome shotgun (WGS) entry which is preliminary data.</text>
</comment>
<proteinExistence type="predicted"/>
<dbReference type="Gene3D" id="2.60.120.10">
    <property type="entry name" value="Jelly Rolls"/>
    <property type="match status" value="1"/>
</dbReference>
<dbReference type="Pfam" id="PF06172">
    <property type="entry name" value="Cupin_5"/>
    <property type="match status" value="1"/>
</dbReference>
<dbReference type="EMBL" id="PGEZ01000002">
    <property type="protein sequence ID" value="PJJ54018.1"/>
    <property type="molecule type" value="Genomic_DNA"/>
</dbReference>